<dbReference type="GO" id="GO:0003677">
    <property type="term" value="F:DNA binding"/>
    <property type="evidence" value="ECO:0007669"/>
    <property type="project" value="InterPro"/>
</dbReference>
<keyword evidence="2" id="KW-0539">Nucleus</keyword>
<reference evidence="5" key="1">
    <citation type="submission" date="2022-08" db="UniProtKB">
        <authorList>
            <consortium name="EnsemblMetazoa"/>
        </authorList>
    </citation>
    <scope>IDENTIFICATION</scope>
    <source>
        <strain evidence="5">EBRO</strain>
    </source>
</reference>
<evidence type="ECO:0000256" key="1">
    <source>
        <dbReference type="ARBA" id="ARBA00004123"/>
    </source>
</evidence>
<dbReference type="SMART" id="SM00289">
    <property type="entry name" value="WR1"/>
    <property type="match status" value="4"/>
</dbReference>
<dbReference type="InterPro" id="IPR004122">
    <property type="entry name" value="BAF_prot"/>
</dbReference>
<dbReference type="PANTHER" id="PTHR37157:SF2">
    <property type="entry name" value="EB DOMAIN-CONTAINING PROTEIN-RELATED"/>
    <property type="match status" value="1"/>
</dbReference>
<protein>
    <recommendedName>
        <fullName evidence="3">Barrier-to-autointegration factor-like protein</fullName>
    </recommendedName>
    <alternativeName>
        <fullName evidence="4">Barrier-to-autointegration factor 2</fullName>
    </alternativeName>
</protein>
<dbReference type="SUPFAM" id="SSF47798">
    <property type="entry name" value="Barrier-to-autointegration factor, BAF"/>
    <property type="match status" value="1"/>
</dbReference>
<name>A0A182JHN6_ANOAO</name>
<dbReference type="PANTHER" id="PTHR37157">
    <property type="entry name" value="PRION-LIKE-(Q/N-RICH) DOMAIN-BEARING PROTEIN 25"/>
    <property type="match status" value="1"/>
</dbReference>
<dbReference type="InterPro" id="IPR006150">
    <property type="entry name" value="Cys_repeat_1"/>
</dbReference>
<organism evidence="5">
    <name type="scientific">Anopheles atroparvus</name>
    <name type="common">European mosquito</name>
    <dbReference type="NCBI Taxonomy" id="41427"/>
    <lineage>
        <taxon>Eukaryota</taxon>
        <taxon>Metazoa</taxon>
        <taxon>Ecdysozoa</taxon>
        <taxon>Arthropoda</taxon>
        <taxon>Hexapoda</taxon>
        <taxon>Insecta</taxon>
        <taxon>Pterygota</taxon>
        <taxon>Neoptera</taxon>
        <taxon>Endopterygota</taxon>
        <taxon>Diptera</taxon>
        <taxon>Nematocera</taxon>
        <taxon>Culicoidea</taxon>
        <taxon>Culicidae</taxon>
        <taxon>Anophelinae</taxon>
        <taxon>Anopheles</taxon>
    </lineage>
</organism>
<dbReference type="VEuPathDB" id="VectorBase:AATE018284"/>
<dbReference type="SUPFAM" id="SSF57184">
    <property type="entry name" value="Growth factor receptor domain"/>
    <property type="match status" value="2"/>
</dbReference>
<sequence length="1582" mass="173705">MHTHSRSRALQLGTFLLAFSLQRKPARLDALAGESDRLLHNEIAQGPGVAFGSRVGVRSTFSGFAAKNGFSRFAAPDKTPALSSVVRNATFGLRMNPIGGLLLTLLLALSCLHWTVEASQDVPKRTVRKRVLLDQTPVLPGKVRLLTECGDGSNCTRTCPHNYALDSRQQYCRPKRQDTCPPGYVQRPGAGGCILEDVQCPPGSTREGSRCIIRSSGCPPGYAQRGNSCVRDSICQPGYRWENGLCFPAGARIFCPPGFAEQRNGNCAPAACADCCDCQDETVSTICPPGYSNHWGRCVRLLQASPDLRIHSVMYRLPVECRATGETFNEGRCEAWSAVGRPACRSGHFYNGSCVEVARCQRGTLNNVCSCEYEQHLVATCNVGKLQEQMEGNCVISKVHCRPPGRLRNGVCVRESKARSTCPEGVPFLREYCAIDVPRCARGFSLDEHGLCKKNAPCRMDCGPYQRQGRWCGLPGACPDGFTLNEHGLCVRETVQPANNCPSGTVERGEDCVSETPLCRSNYRYYPNVNLCVRLDEQPTQCPRGNLTDGKCTWSEPACPAGYEWSEGMCVRMSSRNYRCRKGYEHENLCVHGELACPGGYELVGESCVVKEDVHCPEGSYPLDGRCTVALECPEQFQAGPDTCVREERRLINSTRPTCPAGFDYDGEVCVKRTMVEASVNYREPECPEGYERMEASCVRTIRTFAVCPPRTIYTDRNDRCYCEVDLMCPPGYERTGADCTFRSVGYTPFLSFLNPCYGASCANLYCLSQCSSPPCPFETCSNLGASSPVSSMPRPAYGPASCLTDGQQDCPPQEVIGLVCPPGYERVNSSCFAYYDKRCPEGHEPVRGDPGEGCVREIWLNPVCPPGYTSAGGKNCLQASCPNGFKLTSVAGTTCEKRELRSPKACPPGADFFRGACYRRSLCRNGTIDGAYCVERMFARPTCPEGFVQRAEDCAIEGTCRPESIYIDGGCVRFTEPAACPDETYRLGKLCVYPDPPECEDKQFVTTACTSEVDAQGNCWRSSVPTCPKDYRMVDHRCVLSQTEQPNCPQHMAIQRGENCVAERIVCREGYFLRAGRCVMLHVARPRCPSEEYGLCGGFCIAAHIHECKQSEYGAPMCARGFQHRGKCVQLGRCDSEYTLLNGECHLRSFSDPSCHGKGTRVGDLCVGGTPQCPPNYALMGGRCYSSQMENAQCASGAACSESFCQLDAPRCTTSGAVFDGQVCRQLTSNKPACPAGTSPDRYDANFCQLKSEKAVYNCPDDYHYQNGVCMKKLYKTPACPEGYKLRHGVCFKRVCTRMSSGSVCPDGPVSTAAVTCTQCLNGIASSSPSNDGPAGSPDTGTIDLCCSVFSPRICQPSGICHHERETICGSFCFTEDYKIYLTVPHTIKIGTSLYVAPRQINEDDEDGEDEDRDESTVSYDIHVSISSIRNNRACSQCALGPVSCPKQCNTYDCQTVEEECNFIDASTFCLQYREGKICENMRLAIRNKRTMSSTSQKHRNFVAEPMGEKPVTDLAGVGDVLGKRLETAGFDRAYTVLGQYLILKKDAELFKEWMKDTCGANSKQAADCYQCLSDWCDEFL</sequence>
<evidence type="ECO:0000256" key="2">
    <source>
        <dbReference type="ARBA" id="ARBA00023242"/>
    </source>
</evidence>
<dbReference type="GO" id="GO:0005634">
    <property type="term" value="C:nucleus"/>
    <property type="evidence" value="ECO:0007669"/>
    <property type="project" value="UniProtKB-SubCell"/>
</dbReference>
<dbReference type="FunFam" id="1.10.150.40:FF:000002">
    <property type="entry name" value="Barrier to autointegration factor 2"/>
    <property type="match status" value="1"/>
</dbReference>
<dbReference type="EnsemblMetazoa" id="AATE018284-RA">
    <property type="protein sequence ID" value="AATE018284-PA.1"/>
    <property type="gene ID" value="AATE018284"/>
</dbReference>
<proteinExistence type="predicted"/>
<dbReference type="STRING" id="41427.A0A182JHN6"/>
<dbReference type="Pfam" id="PF02961">
    <property type="entry name" value="SAM_BAF"/>
    <property type="match status" value="1"/>
</dbReference>
<comment type="subcellular location">
    <subcellularLocation>
        <location evidence="1">Nucleus</location>
    </subcellularLocation>
</comment>
<dbReference type="InterPro" id="IPR036617">
    <property type="entry name" value="BAF_sf"/>
</dbReference>
<dbReference type="Gene3D" id="1.10.150.40">
    <property type="entry name" value="Barrier-to-autointegration factor, BAF"/>
    <property type="match status" value="1"/>
</dbReference>
<evidence type="ECO:0000256" key="3">
    <source>
        <dbReference type="ARBA" id="ARBA00074730"/>
    </source>
</evidence>
<evidence type="ECO:0000313" key="5">
    <source>
        <dbReference type="EnsemblMetazoa" id="AATE018284-PA.1"/>
    </source>
</evidence>
<evidence type="ECO:0000256" key="4">
    <source>
        <dbReference type="ARBA" id="ARBA00079764"/>
    </source>
</evidence>
<accession>A0A182JHN6</accession>
<dbReference type="InterPro" id="IPR009030">
    <property type="entry name" value="Growth_fac_rcpt_cys_sf"/>
</dbReference>
<dbReference type="SMART" id="SM01023">
    <property type="entry name" value="BAF"/>
    <property type="match status" value="1"/>
</dbReference>